<evidence type="ECO:0000256" key="1">
    <source>
        <dbReference type="SAM" id="MobiDB-lite"/>
    </source>
</evidence>
<dbReference type="eggNOG" id="ENOG50301DU">
    <property type="taxonomic scope" value="Bacteria"/>
</dbReference>
<evidence type="ECO:0000313" key="3">
    <source>
        <dbReference type="Proteomes" id="UP000032214"/>
    </source>
</evidence>
<accession>A0A0D2K569</accession>
<dbReference type="EMBL" id="ARQD01000001">
    <property type="protein sequence ID" value="KIX85382.1"/>
    <property type="molecule type" value="Genomic_DNA"/>
</dbReference>
<dbReference type="InterPro" id="IPR025494">
    <property type="entry name" value="DUF4385"/>
</dbReference>
<protein>
    <recommendedName>
        <fullName evidence="4">Cytoplasmic protein</fullName>
    </recommendedName>
</protein>
<evidence type="ECO:0008006" key="4">
    <source>
        <dbReference type="Google" id="ProtNLM"/>
    </source>
</evidence>
<feature type="compositionally biased region" description="Basic and acidic residues" evidence="1">
    <location>
        <begin position="105"/>
        <end position="118"/>
    </location>
</feature>
<dbReference type="Pfam" id="PF14328">
    <property type="entry name" value="DUF4385"/>
    <property type="match status" value="1"/>
</dbReference>
<gene>
    <name evidence="2" type="ORF">J120_00130</name>
</gene>
<dbReference type="AlphaFoldDB" id="A0A0D2K569"/>
<proteinExistence type="predicted"/>
<sequence length="153" mass="18298">MNKKYNYASADIDYRAHPELYKIAKGEQGVLIVEPYKSEILPHWKFKTAIEANISAQMIYKMFLAYKDAHDFVGMDMARKYLQMGYTRSRRYARHKSGKKYGSLQDKENKKELPETFDPEKQKSADIFWKYYQKAISDVHYLEYKRIHKDKYG</sequence>
<organism evidence="2 3">
    <name type="scientific">candidate division TM6 bacterium JCVI TM6SC1</name>
    <dbReference type="NCBI Taxonomy" id="1306947"/>
    <lineage>
        <taxon>Bacteria</taxon>
        <taxon>Candidatus Babelota</taxon>
        <taxon>Vermiphilus</taxon>
    </lineage>
</organism>
<reference evidence="2 3" key="1">
    <citation type="journal article" date="2013" name="Proc. Natl. Acad. Sci. U.S.A.">
        <title>Candidate phylum TM6 genome recovered from a hospital sink biofilm provides genomic insights into this uncultivated phylum.</title>
        <authorList>
            <person name="McLean J.S."/>
            <person name="Lombardo M.J."/>
            <person name="Badger J.H."/>
            <person name="Edlund A."/>
            <person name="Novotny M."/>
            <person name="Yee-Greenbaum J."/>
            <person name="Vyahhi N."/>
            <person name="Hall A.P."/>
            <person name="Yang Y."/>
            <person name="Dupont C.L."/>
            <person name="Ziegler M.G."/>
            <person name="Chitsaz H."/>
            <person name="Allen A.E."/>
            <person name="Yooseph S."/>
            <person name="Tesler G."/>
            <person name="Pevzner P.A."/>
            <person name="Friedman R.M."/>
            <person name="Nealson K.H."/>
            <person name="Venter J.C."/>
            <person name="Lasken R.S."/>
        </authorList>
    </citation>
    <scope>NUCLEOTIDE SEQUENCE [LARGE SCALE GENOMIC DNA]</scope>
    <source>
        <strain evidence="2 3">TM6SC1</strain>
    </source>
</reference>
<evidence type="ECO:0000313" key="2">
    <source>
        <dbReference type="EMBL" id="KIX85382.1"/>
    </source>
</evidence>
<feature type="region of interest" description="Disordered" evidence="1">
    <location>
        <begin position="96"/>
        <end position="118"/>
    </location>
</feature>
<comment type="caution">
    <text evidence="2">The sequence shown here is derived from an EMBL/GenBank/DDBJ whole genome shotgun (WGS) entry which is preliminary data.</text>
</comment>
<name>A0A0D2K569_9BACT</name>
<dbReference type="Proteomes" id="UP000032214">
    <property type="component" value="Unassembled WGS sequence"/>
</dbReference>
<keyword evidence="3" id="KW-1185">Reference proteome</keyword>